<evidence type="ECO:0000313" key="1">
    <source>
        <dbReference type="EMBL" id="KKN26098.1"/>
    </source>
</evidence>
<name>A0A0F9S9Q6_9ZZZZ</name>
<dbReference type="EMBL" id="LAZR01002748">
    <property type="protein sequence ID" value="KKN26098.1"/>
    <property type="molecule type" value="Genomic_DNA"/>
</dbReference>
<reference evidence="1" key="1">
    <citation type="journal article" date="2015" name="Nature">
        <title>Complex archaea that bridge the gap between prokaryotes and eukaryotes.</title>
        <authorList>
            <person name="Spang A."/>
            <person name="Saw J.H."/>
            <person name="Jorgensen S.L."/>
            <person name="Zaremba-Niedzwiedzka K."/>
            <person name="Martijn J."/>
            <person name="Lind A.E."/>
            <person name="van Eijk R."/>
            <person name="Schleper C."/>
            <person name="Guy L."/>
            <person name="Ettema T.J."/>
        </authorList>
    </citation>
    <scope>NUCLEOTIDE SEQUENCE</scope>
</reference>
<proteinExistence type="predicted"/>
<organism evidence="1">
    <name type="scientific">marine sediment metagenome</name>
    <dbReference type="NCBI Taxonomy" id="412755"/>
    <lineage>
        <taxon>unclassified sequences</taxon>
        <taxon>metagenomes</taxon>
        <taxon>ecological metagenomes</taxon>
    </lineage>
</organism>
<gene>
    <name evidence="1" type="ORF">LCGC14_0878150</name>
</gene>
<sequence>MEAVKDTKLICQRKPTAEELKICSAEVVFIRQNDAGHTFKIFGTVCYESWQQWGATEKILGDNVDDIEKWRHSL</sequence>
<accession>A0A0F9S9Q6</accession>
<comment type="caution">
    <text evidence="1">The sequence shown here is derived from an EMBL/GenBank/DDBJ whole genome shotgun (WGS) entry which is preliminary data.</text>
</comment>
<protein>
    <submittedName>
        <fullName evidence="1">Uncharacterized protein</fullName>
    </submittedName>
</protein>
<dbReference type="AlphaFoldDB" id="A0A0F9S9Q6"/>